<dbReference type="AlphaFoldDB" id="F0T2W5"/>
<reference evidence="1 2" key="1">
    <citation type="journal article" date="2011" name="Stand. Genomic Sci.">
        <title>Complete genome sequence of Syntrophobotulus glycolicus type strain (FlGlyR).</title>
        <authorList>
            <person name="Han C."/>
            <person name="Mwirichia R."/>
            <person name="Chertkov O."/>
            <person name="Held B."/>
            <person name="Lapidus A."/>
            <person name="Nolan M."/>
            <person name="Lucas S."/>
            <person name="Hammon N."/>
            <person name="Deshpande S."/>
            <person name="Cheng J.F."/>
            <person name="Tapia R."/>
            <person name="Goodwin L."/>
            <person name="Pitluck S."/>
            <person name="Huntemann M."/>
            <person name="Liolios K."/>
            <person name="Ivanova N."/>
            <person name="Pagani I."/>
            <person name="Mavromatis K."/>
            <person name="Ovchinikova G."/>
            <person name="Pati A."/>
            <person name="Chen A."/>
            <person name="Palaniappan K."/>
            <person name="Land M."/>
            <person name="Hauser L."/>
            <person name="Brambilla E.M."/>
            <person name="Rohde M."/>
            <person name="Spring S."/>
            <person name="Sikorski J."/>
            <person name="Goker M."/>
            <person name="Woyke T."/>
            <person name="Bristow J."/>
            <person name="Eisen J.A."/>
            <person name="Markowitz V."/>
            <person name="Hugenholtz P."/>
            <person name="Kyrpides N.C."/>
            <person name="Klenk H.P."/>
            <person name="Detter J.C."/>
        </authorList>
    </citation>
    <scope>NUCLEOTIDE SEQUENCE [LARGE SCALE GENOMIC DNA]</scope>
    <source>
        <strain evidence="2">DSM 8271 / FlGlyR</strain>
    </source>
</reference>
<name>F0T2W5_SYNGF</name>
<evidence type="ECO:0000313" key="1">
    <source>
        <dbReference type="EMBL" id="ADY57602.1"/>
    </source>
</evidence>
<dbReference type="eggNOG" id="COG3576">
    <property type="taxonomic scope" value="Bacteria"/>
</dbReference>
<gene>
    <name evidence="1" type="ordered locus">Sgly_3340</name>
</gene>
<dbReference type="InterPro" id="IPR012349">
    <property type="entry name" value="Split_barrel_FMN-bd"/>
</dbReference>
<reference evidence="2" key="2">
    <citation type="submission" date="2011-02" db="EMBL/GenBank/DDBJ databases">
        <title>The complete genome of Syntrophobotulus glycolicus DSM 8271.</title>
        <authorList>
            <person name="Lucas S."/>
            <person name="Copeland A."/>
            <person name="Lapidus A."/>
            <person name="Bruce D."/>
            <person name="Goodwin L."/>
            <person name="Pitluck S."/>
            <person name="Kyrpides N."/>
            <person name="Mavromatis K."/>
            <person name="Pagani I."/>
            <person name="Ivanova N."/>
            <person name="Mikhailova N."/>
            <person name="Chertkov O."/>
            <person name="Held B."/>
            <person name="Detter J.C."/>
            <person name="Tapia R."/>
            <person name="Han C."/>
            <person name="Land M."/>
            <person name="Hauser L."/>
            <person name="Markowitz V."/>
            <person name="Cheng J.-F."/>
            <person name="Hugenholtz P."/>
            <person name="Woyke T."/>
            <person name="Wu D."/>
            <person name="Spring S."/>
            <person name="Schroeder M."/>
            <person name="Brambilla E."/>
            <person name="Klenk H.-P."/>
            <person name="Eisen J.A."/>
        </authorList>
    </citation>
    <scope>NUCLEOTIDE SEQUENCE [LARGE SCALE GENOMIC DNA]</scope>
    <source>
        <strain evidence="2">DSM 8271 / FlGlyR</strain>
    </source>
</reference>
<organism evidence="1 2">
    <name type="scientific">Syntrophobotulus glycolicus (strain DSM 8271 / FlGlyR)</name>
    <dbReference type="NCBI Taxonomy" id="645991"/>
    <lineage>
        <taxon>Bacteria</taxon>
        <taxon>Bacillati</taxon>
        <taxon>Bacillota</taxon>
        <taxon>Clostridia</taxon>
        <taxon>Eubacteriales</taxon>
        <taxon>Desulfitobacteriaceae</taxon>
        <taxon>Syntrophobotulus</taxon>
    </lineage>
</organism>
<dbReference type="STRING" id="645991.Sgly_3340"/>
<sequence length="162" mass="18730">MKITRDMWEKIRRYYSEALKASMHCSIATVSNHGIPNVSPIGSLMLKDDYSGFFFDIFAGTLSKNIDLNNHVCILCVNTGKLFWLKSLYLNRFGKPSGLKLIGTAGNKREATEEEIESFRSYIKPLKSFKGYHTLWDNLQYVREVRFTDYYPVNTGKMTFDL</sequence>
<accession>F0T2W5</accession>
<dbReference type="Gene3D" id="2.30.110.10">
    <property type="entry name" value="Electron Transport, Fmn-binding Protein, Chain A"/>
    <property type="match status" value="1"/>
</dbReference>
<dbReference type="KEGG" id="sgy:Sgly_3340"/>
<dbReference type="EMBL" id="CP002547">
    <property type="protein sequence ID" value="ADY57602.1"/>
    <property type="molecule type" value="Genomic_DNA"/>
</dbReference>
<dbReference type="HOGENOM" id="CLU_136143_0_0_9"/>
<proteinExistence type="predicted"/>
<dbReference type="RefSeq" id="WP_013626327.1">
    <property type="nucleotide sequence ID" value="NC_015172.1"/>
</dbReference>
<dbReference type="Proteomes" id="UP000007488">
    <property type="component" value="Chromosome"/>
</dbReference>
<protein>
    <submittedName>
        <fullName evidence="1">Pyridoxamine 5'-phosphate oxidase-related, FMN-binding protein</fullName>
    </submittedName>
</protein>
<keyword evidence="2" id="KW-1185">Reference proteome</keyword>
<dbReference type="SUPFAM" id="SSF50475">
    <property type="entry name" value="FMN-binding split barrel"/>
    <property type="match status" value="1"/>
</dbReference>
<evidence type="ECO:0000313" key="2">
    <source>
        <dbReference type="Proteomes" id="UP000007488"/>
    </source>
</evidence>